<accession>T0ZR26</accession>
<organism evidence="1">
    <name type="scientific">mine drainage metagenome</name>
    <dbReference type="NCBI Taxonomy" id="410659"/>
    <lineage>
        <taxon>unclassified sequences</taxon>
        <taxon>metagenomes</taxon>
        <taxon>ecological metagenomes</taxon>
    </lineage>
</organism>
<evidence type="ECO:0000313" key="1">
    <source>
        <dbReference type="EMBL" id="EQD47078.1"/>
    </source>
</evidence>
<reference evidence="1" key="2">
    <citation type="journal article" date="2014" name="ISME J.">
        <title>Microbial stratification in low pH oxic and suboxic macroscopic growths along an acid mine drainage.</title>
        <authorList>
            <person name="Mendez-Garcia C."/>
            <person name="Mesa V."/>
            <person name="Sprenger R.R."/>
            <person name="Richter M."/>
            <person name="Diez M.S."/>
            <person name="Solano J."/>
            <person name="Bargiela R."/>
            <person name="Golyshina O.V."/>
            <person name="Manteca A."/>
            <person name="Ramos J.L."/>
            <person name="Gallego J.R."/>
            <person name="Llorente I."/>
            <person name="Martins Dos Santos V.A."/>
            <person name="Jensen O.N."/>
            <person name="Pelaez A.I."/>
            <person name="Sanchez J."/>
            <person name="Ferrer M."/>
        </authorList>
    </citation>
    <scope>NUCLEOTIDE SEQUENCE</scope>
</reference>
<reference evidence="1" key="1">
    <citation type="submission" date="2013-08" db="EMBL/GenBank/DDBJ databases">
        <authorList>
            <person name="Mendez C."/>
            <person name="Richter M."/>
            <person name="Ferrer M."/>
            <person name="Sanchez J."/>
        </authorList>
    </citation>
    <scope>NUCLEOTIDE SEQUENCE</scope>
</reference>
<dbReference type="InterPro" id="IPR014729">
    <property type="entry name" value="Rossmann-like_a/b/a_fold"/>
</dbReference>
<feature type="non-terminal residue" evidence="1">
    <location>
        <position position="1"/>
    </location>
</feature>
<sequence>HVRKFLEAKNVDVEAPLPAVVSVAQEINEPRLPPVMQIMAAGRKQILTEAATEMQDNSVKVISNTAPKSERRKNIFEKPEEGIPAIAKVLKEVLR</sequence>
<comment type="caution">
    <text evidence="1">The sequence shown here is derived from an EMBL/GenBank/DDBJ whole genome shotgun (WGS) entry which is preliminary data.</text>
</comment>
<dbReference type="AlphaFoldDB" id="T0ZR26"/>
<protein>
    <submittedName>
        <fullName evidence="1">Electron transfer flavoprotein alpha/beta-subunit</fullName>
    </submittedName>
</protein>
<dbReference type="SUPFAM" id="SSF52402">
    <property type="entry name" value="Adenine nucleotide alpha hydrolases-like"/>
    <property type="match status" value="1"/>
</dbReference>
<dbReference type="EMBL" id="AUZY01008186">
    <property type="protein sequence ID" value="EQD47078.1"/>
    <property type="molecule type" value="Genomic_DNA"/>
</dbReference>
<proteinExistence type="predicted"/>
<gene>
    <name evidence="1" type="ORF">B1B_12496</name>
</gene>
<dbReference type="Gene3D" id="3.40.50.620">
    <property type="entry name" value="HUPs"/>
    <property type="match status" value="1"/>
</dbReference>
<name>T0ZR26_9ZZZZ</name>